<proteinExistence type="predicted"/>
<accession>A0A6G9EMY3</accession>
<evidence type="ECO:0000256" key="2">
    <source>
        <dbReference type="ARBA" id="ARBA00022679"/>
    </source>
</evidence>
<keyword evidence="1 4" id="KW-0696">RNA-directed RNA polymerase</keyword>
<reference evidence="4" key="1">
    <citation type="submission" date="2019-10" db="EMBL/GenBank/DDBJ databases">
        <title>The virome associated to Eryshiphales from vegetable crops in Italy.</title>
        <authorList>
            <person name="Chiapello M."/>
            <person name="Turina M."/>
        </authorList>
    </citation>
    <scope>NUCLEOTIDE SEQUENCE</scope>
    <source>
        <strain evidence="4">PM-A_DN29709</strain>
    </source>
</reference>
<dbReference type="EMBL" id="MN628262">
    <property type="protein sequence ID" value="QIP68033.1"/>
    <property type="molecule type" value="Genomic_RNA"/>
</dbReference>
<evidence type="ECO:0000313" key="4">
    <source>
        <dbReference type="EMBL" id="QIP68033.1"/>
    </source>
</evidence>
<protein>
    <submittedName>
        <fullName evidence="4">RNA-dependent RNA polymerase</fullName>
    </submittedName>
</protein>
<dbReference type="GO" id="GO:0003968">
    <property type="term" value="F:RNA-directed RNA polymerase activity"/>
    <property type="evidence" value="ECO:0007669"/>
    <property type="project" value="UniProtKB-KW"/>
</dbReference>
<keyword evidence="2" id="KW-0808">Transferase</keyword>
<dbReference type="InterPro" id="IPR043502">
    <property type="entry name" value="DNA/RNA_pol_sf"/>
</dbReference>
<sequence>MKKQQKLYSRKPLTPFLDWNVVKWIVESFCGFKKYPLMINDLYLINTQLSEWCSKNGRLFVAKRVSQMRVEIHKRIFRMKPSDDIPFSKARDGLPKLLSPRLRKEIRKNNKLVIRAVLTVLSQSRTIIGGKPVDLTPIITPSSYEDTVNLEHYIPYFFRDYKVPKVNWNFEKFHFTLKTGPNGPGLASAMWDYLYLPTKLKQNLCILGGDYLETLFYNLDEIRGMDIYEEVAMIFSRFPKKPGVYSRLSALKDKEGKTRMIAILDYWSQTVLYGLHKKIFSILKTFPMDKTFNQTEKLLNFTPDEGSMYHSIDLTAATDRFPIKLQVKVLESLIGPEKAQAWKEVMVDRPFHYEDTVVNYNCGQPMGAYSSWAVFALCHHFIVYVAAKKAGFLTKRFDNYILLGDDIVIGNDNVAREYKMLLKVLGVEFSQTKTYSSKYGYEFAKRIILNHEEFSPISLTQFKETGSNWKLLPDALNQIFDRGYSSVIEYNKPDNFIPYYQSLGLPLKKCIYLANRAFALLKLPRAKGDIEYVGNYCKMVSPLFAVTWSCNHSQERIGKQFSIHMKEVLAESTKKQVESMAETVGTWGRGLQSILLDIDMDEDYQPTFWMIVYKTIPVVCVLSEICREVEMPETDITRLNAQYEEYDNEFKEGWVWERILRPDLLRVPPTHGVVPERTSKQIARTRGNLITKLFNYIHKYREGDLEEPQ</sequence>
<evidence type="ECO:0000256" key="1">
    <source>
        <dbReference type="ARBA" id="ARBA00022484"/>
    </source>
</evidence>
<dbReference type="InterPro" id="IPR008686">
    <property type="entry name" value="RNA_pol_mitovir"/>
</dbReference>
<dbReference type="SUPFAM" id="SSF56672">
    <property type="entry name" value="DNA/RNA polymerases"/>
    <property type="match status" value="1"/>
</dbReference>
<keyword evidence="3" id="KW-0548">Nucleotidyltransferase</keyword>
<dbReference type="Pfam" id="PF05919">
    <property type="entry name" value="Mitovir_RNA_pol"/>
    <property type="match status" value="1"/>
</dbReference>
<organism evidence="4">
    <name type="scientific">Erysiphales associated mitovirus 1</name>
    <dbReference type="NCBI Taxonomy" id="2719863"/>
    <lineage>
        <taxon>Viruses</taxon>
        <taxon>Riboviria</taxon>
        <taxon>Orthornavirae</taxon>
        <taxon>Lenarviricota</taxon>
        <taxon>Howeltoviricetes</taxon>
        <taxon>Cryppavirales</taxon>
        <taxon>Mitoviridae</taxon>
        <taxon>Mitovirus</taxon>
    </lineage>
</organism>
<dbReference type="PANTHER" id="PTHR34456">
    <property type="entry name" value="MITOVIRUS RNA-DEPENDENT RNA POLYMERASE"/>
    <property type="match status" value="1"/>
</dbReference>
<evidence type="ECO:0000256" key="3">
    <source>
        <dbReference type="ARBA" id="ARBA00022695"/>
    </source>
</evidence>
<name>A0A6G9EMY3_9VIRU</name>
<dbReference type="PANTHER" id="PTHR34456:SF9">
    <property type="entry name" value="MITOVIRUS RNA-DEPENDENT RNA POLYMERASE"/>
    <property type="match status" value="1"/>
</dbReference>